<name>A0A2K3CYI5_CHLRE</name>
<accession>A0A2K3CYI5</accession>
<feature type="region of interest" description="Disordered" evidence="1">
    <location>
        <begin position="117"/>
        <end position="145"/>
    </location>
</feature>
<evidence type="ECO:0000256" key="1">
    <source>
        <dbReference type="SAM" id="MobiDB-lite"/>
    </source>
</evidence>
<dbReference type="AlphaFoldDB" id="A0A2K3CYI5"/>
<feature type="compositionally biased region" description="Low complexity" evidence="1">
    <location>
        <begin position="117"/>
        <end position="132"/>
    </location>
</feature>
<dbReference type="RefSeq" id="XP_042917011.1">
    <property type="nucleotide sequence ID" value="XM_043070338.1"/>
</dbReference>
<reference evidence="2 3" key="1">
    <citation type="journal article" date="2007" name="Science">
        <title>The Chlamydomonas genome reveals the evolution of key animal and plant functions.</title>
        <authorList>
            <person name="Merchant S.S."/>
            <person name="Prochnik S.E."/>
            <person name="Vallon O."/>
            <person name="Harris E.H."/>
            <person name="Karpowicz S.J."/>
            <person name="Witman G.B."/>
            <person name="Terry A."/>
            <person name="Salamov A."/>
            <person name="Fritz-Laylin L.K."/>
            <person name="Marechal-Drouard L."/>
            <person name="Marshall W.F."/>
            <person name="Qu L.H."/>
            <person name="Nelson D.R."/>
            <person name="Sanderfoot A.A."/>
            <person name="Spalding M.H."/>
            <person name="Kapitonov V.V."/>
            <person name="Ren Q."/>
            <person name="Ferris P."/>
            <person name="Lindquist E."/>
            <person name="Shapiro H."/>
            <person name="Lucas S.M."/>
            <person name="Grimwood J."/>
            <person name="Schmutz J."/>
            <person name="Cardol P."/>
            <person name="Cerutti H."/>
            <person name="Chanfreau G."/>
            <person name="Chen C.L."/>
            <person name="Cognat V."/>
            <person name="Croft M.T."/>
            <person name="Dent R."/>
            <person name="Dutcher S."/>
            <person name="Fernandez E."/>
            <person name="Fukuzawa H."/>
            <person name="Gonzalez-Ballester D."/>
            <person name="Gonzalez-Halphen D."/>
            <person name="Hallmann A."/>
            <person name="Hanikenne M."/>
            <person name="Hippler M."/>
            <person name="Inwood W."/>
            <person name="Jabbari K."/>
            <person name="Kalanon M."/>
            <person name="Kuras R."/>
            <person name="Lefebvre P.A."/>
            <person name="Lemaire S.D."/>
            <person name="Lobanov A.V."/>
            <person name="Lohr M."/>
            <person name="Manuell A."/>
            <person name="Meier I."/>
            <person name="Mets L."/>
            <person name="Mittag M."/>
            <person name="Mittelmeier T."/>
            <person name="Moroney J.V."/>
            <person name="Moseley J."/>
            <person name="Napoli C."/>
            <person name="Nedelcu A.M."/>
            <person name="Niyogi K."/>
            <person name="Novoselov S.V."/>
            <person name="Paulsen I.T."/>
            <person name="Pazour G."/>
            <person name="Purton S."/>
            <person name="Ral J.P."/>
            <person name="Riano-Pachon D.M."/>
            <person name="Riekhof W."/>
            <person name="Rymarquis L."/>
            <person name="Schroda M."/>
            <person name="Stern D."/>
            <person name="Umen J."/>
            <person name="Willows R."/>
            <person name="Wilson N."/>
            <person name="Zimmer S.L."/>
            <person name="Allmer J."/>
            <person name="Balk J."/>
            <person name="Bisova K."/>
            <person name="Chen C.J."/>
            <person name="Elias M."/>
            <person name="Gendler K."/>
            <person name="Hauser C."/>
            <person name="Lamb M.R."/>
            <person name="Ledford H."/>
            <person name="Long J.C."/>
            <person name="Minagawa J."/>
            <person name="Page M.D."/>
            <person name="Pan J."/>
            <person name="Pootakham W."/>
            <person name="Roje S."/>
            <person name="Rose A."/>
            <person name="Stahlberg E."/>
            <person name="Terauchi A.M."/>
            <person name="Yang P."/>
            <person name="Ball S."/>
            <person name="Bowler C."/>
            <person name="Dieckmann C.L."/>
            <person name="Gladyshev V.N."/>
            <person name="Green P."/>
            <person name="Jorgensen R."/>
            <person name="Mayfield S."/>
            <person name="Mueller-Roeber B."/>
            <person name="Rajamani S."/>
            <person name="Sayre R.T."/>
            <person name="Brokstein P."/>
            <person name="Dubchak I."/>
            <person name="Goodstein D."/>
            <person name="Hornick L."/>
            <person name="Huang Y.W."/>
            <person name="Jhaveri J."/>
            <person name="Luo Y."/>
            <person name="Martinez D."/>
            <person name="Ngau W.C."/>
            <person name="Otillar B."/>
            <person name="Poliakov A."/>
            <person name="Porter A."/>
            <person name="Szajkowski L."/>
            <person name="Werner G."/>
            <person name="Zhou K."/>
            <person name="Grigoriev I.V."/>
            <person name="Rokhsar D.S."/>
            <person name="Grossman A.R."/>
        </authorList>
    </citation>
    <scope>NUCLEOTIDE SEQUENCE [LARGE SCALE GENOMIC DNA]</scope>
    <source>
        <strain evidence="3">CC-503</strain>
    </source>
</reference>
<keyword evidence="3" id="KW-1185">Reference proteome</keyword>
<evidence type="ECO:0000313" key="2">
    <source>
        <dbReference type="EMBL" id="PNW73343.1"/>
    </source>
</evidence>
<sequence>MGVLVVLESAAEQPLVAVSTLLACVSGKRGSRALRALKASDGHNVHALVALVAEWRGRDAAFAHTLSGALRSARLRRPFSLRLALPCVPLLELEAAGITAQELQVLMQQQQQQQQQQQGLQAPAAAAADYSSRGGGGSSTERGGGSTAAAIMEIMERKAALDGTASATPAAAGVPSEATQLPSEVDAEVWFTT</sequence>
<dbReference type="GeneID" id="66056307"/>
<dbReference type="Gramene" id="PNW73343">
    <property type="protein sequence ID" value="PNW73343"/>
    <property type="gene ID" value="CHLRE_14g628566v5"/>
</dbReference>
<dbReference type="Proteomes" id="UP000006906">
    <property type="component" value="Chromosome 14"/>
</dbReference>
<dbReference type="InParanoid" id="A0A2K3CYI5"/>
<feature type="compositionally biased region" description="Gly residues" evidence="1">
    <location>
        <begin position="133"/>
        <end position="145"/>
    </location>
</feature>
<dbReference type="EMBL" id="CM008975">
    <property type="protein sequence ID" value="PNW73343.1"/>
    <property type="molecule type" value="Genomic_DNA"/>
</dbReference>
<protein>
    <submittedName>
        <fullName evidence="2">Uncharacterized protein</fullName>
    </submittedName>
</protein>
<dbReference type="KEGG" id="cre:CHLRE_14g628566v5"/>
<organism evidence="2 3">
    <name type="scientific">Chlamydomonas reinhardtii</name>
    <name type="common">Chlamydomonas smithii</name>
    <dbReference type="NCBI Taxonomy" id="3055"/>
    <lineage>
        <taxon>Eukaryota</taxon>
        <taxon>Viridiplantae</taxon>
        <taxon>Chlorophyta</taxon>
        <taxon>core chlorophytes</taxon>
        <taxon>Chlorophyceae</taxon>
        <taxon>CS clade</taxon>
        <taxon>Chlamydomonadales</taxon>
        <taxon>Chlamydomonadaceae</taxon>
        <taxon>Chlamydomonas</taxon>
    </lineage>
</organism>
<gene>
    <name evidence="2" type="ORF">CHLRE_14g628566v5</name>
</gene>
<evidence type="ECO:0000313" key="3">
    <source>
        <dbReference type="Proteomes" id="UP000006906"/>
    </source>
</evidence>
<proteinExistence type="predicted"/>